<protein>
    <submittedName>
        <fullName evidence="5">ABC transporter substrate-binding protein</fullName>
    </submittedName>
</protein>
<dbReference type="Proteomes" id="UP001174932">
    <property type="component" value="Unassembled WGS sequence"/>
</dbReference>
<comment type="caution">
    <text evidence="5">The sequence shown here is derived from an EMBL/GenBank/DDBJ whole genome shotgun (WGS) entry which is preliminary data.</text>
</comment>
<sequence length="333" mass="35317">MKTLISAVLAAAVLIAPASLAHAADKVRFGSIRVPVQIFVGMKMGFFEEQGIEVEPVFYKSGSEIAPALATDQVDAAFTTSGAALFNALARGAKITIVAEALALEPEAPGGDPTAIVLRSDLIKNPQKPAEDLKGKTLATTAPGQILDIMIKAYLKKIGLSPSDVKIVGMPMPDIVPALSNGALDGAIVIDPFLSALVEAGKVKVLARSSEILPNASQAFLALSDSMRQRQDLSVRFVRAYLKTNGWMRQALASPDGRKEIAAIFQEFVPARSAEVYELIALGTASASAEINVDGEYGLKWQLQVLKDEGLIKGDPDLDAHLDSDLLKRAGQE</sequence>
<keyword evidence="3 4" id="KW-0732">Signal</keyword>
<organism evidence="5 6">
    <name type="scientific">Rhizobium alvei</name>
    <dbReference type="NCBI Taxonomy" id="1132659"/>
    <lineage>
        <taxon>Bacteria</taxon>
        <taxon>Pseudomonadati</taxon>
        <taxon>Pseudomonadota</taxon>
        <taxon>Alphaproteobacteria</taxon>
        <taxon>Hyphomicrobiales</taxon>
        <taxon>Rhizobiaceae</taxon>
        <taxon>Rhizobium/Agrobacterium group</taxon>
        <taxon>Rhizobium</taxon>
    </lineage>
</organism>
<evidence type="ECO:0000313" key="5">
    <source>
        <dbReference type="EMBL" id="MDO6966144.1"/>
    </source>
</evidence>
<dbReference type="RefSeq" id="WP_304378064.1">
    <property type="nucleotide sequence ID" value="NZ_JAUOZU010000015.1"/>
</dbReference>
<gene>
    <name evidence="5" type="ORF">Q4481_19500</name>
</gene>
<feature type="signal peptide" evidence="4">
    <location>
        <begin position="1"/>
        <end position="23"/>
    </location>
</feature>
<evidence type="ECO:0000256" key="4">
    <source>
        <dbReference type="SAM" id="SignalP"/>
    </source>
</evidence>
<comment type="similarity">
    <text evidence="2">Belongs to the bacterial solute-binding protein SsuA/TauA family.</text>
</comment>
<name>A0ABT8YS65_9HYPH</name>
<dbReference type="SUPFAM" id="SSF53850">
    <property type="entry name" value="Periplasmic binding protein-like II"/>
    <property type="match status" value="1"/>
</dbReference>
<reference evidence="5" key="1">
    <citation type="journal article" date="2015" name="Int. J. Syst. Evol. Microbiol.">
        <title>Rhizobium alvei sp. nov., isolated from a freshwater river.</title>
        <authorList>
            <person name="Sheu S.Y."/>
            <person name="Huang H.W."/>
            <person name="Young C.C."/>
            <person name="Chen W.M."/>
        </authorList>
    </citation>
    <scope>NUCLEOTIDE SEQUENCE</scope>
    <source>
        <strain evidence="5">TNR-22</strain>
    </source>
</reference>
<accession>A0ABT8YS65</accession>
<reference evidence="5" key="2">
    <citation type="submission" date="2023-07" db="EMBL/GenBank/DDBJ databases">
        <authorList>
            <person name="Shen H."/>
        </authorList>
    </citation>
    <scope>NUCLEOTIDE SEQUENCE</scope>
    <source>
        <strain evidence="5">TNR-22</strain>
    </source>
</reference>
<dbReference type="PANTHER" id="PTHR30024">
    <property type="entry name" value="ALIPHATIC SULFONATES-BINDING PROTEIN-RELATED"/>
    <property type="match status" value="1"/>
</dbReference>
<dbReference type="Gene3D" id="3.40.190.10">
    <property type="entry name" value="Periplasmic binding protein-like II"/>
    <property type="match status" value="2"/>
</dbReference>
<evidence type="ECO:0000256" key="2">
    <source>
        <dbReference type="ARBA" id="ARBA00010742"/>
    </source>
</evidence>
<dbReference type="EMBL" id="JAUOZU010000015">
    <property type="protein sequence ID" value="MDO6966144.1"/>
    <property type="molecule type" value="Genomic_DNA"/>
</dbReference>
<dbReference type="Pfam" id="PF13379">
    <property type="entry name" value="NMT1_2"/>
    <property type="match status" value="1"/>
</dbReference>
<feature type="chain" id="PRO_5046588164" evidence="4">
    <location>
        <begin position="24"/>
        <end position="333"/>
    </location>
</feature>
<comment type="subcellular location">
    <subcellularLocation>
        <location evidence="1">Periplasm</location>
    </subcellularLocation>
</comment>
<evidence type="ECO:0000313" key="6">
    <source>
        <dbReference type="Proteomes" id="UP001174932"/>
    </source>
</evidence>
<keyword evidence="6" id="KW-1185">Reference proteome</keyword>
<proteinExistence type="inferred from homology"/>
<evidence type="ECO:0000256" key="1">
    <source>
        <dbReference type="ARBA" id="ARBA00004418"/>
    </source>
</evidence>
<dbReference type="PANTHER" id="PTHR30024:SF47">
    <property type="entry name" value="TAURINE-BINDING PERIPLASMIC PROTEIN"/>
    <property type="match status" value="1"/>
</dbReference>
<evidence type="ECO:0000256" key="3">
    <source>
        <dbReference type="ARBA" id="ARBA00022729"/>
    </source>
</evidence>